<comment type="caution">
    <text evidence="2">The sequence shown here is derived from an EMBL/GenBank/DDBJ whole genome shotgun (WGS) entry which is preliminary data.</text>
</comment>
<dbReference type="EMBL" id="CAJNNW010037000">
    <property type="protein sequence ID" value="CAE8738770.1"/>
    <property type="molecule type" value="Genomic_DNA"/>
</dbReference>
<organism evidence="2 3">
    <name type="scientific">Polarella glacialis</name>
    <name type="common">Dinoflagellate</name>
    <dbReference type="NCBI Taxonomy" id="89957"/>
    <lineage>
        <taxon>Eukaryota</taxon>
        <taxon>Sar</taxon>
        <taxon>Alveolata</taxon>
        <taxon>Dinophyceae</taxon>
        <taxon>Suessiales</taxon>
        <taxon>Suessiaceae</taxon>
        <taxon>Polarella</taxon>
    </lineage>
</organism>
<proteinExistence type="predicted"/>
<name>A0A813LUQ7_POLGL</name>
<evidence type="ECO:0008006" key="4">
    <source>
        <dbReference type="Google" id="ProtNLM"/>
    </source>
</evidence>
<feature type="non-terminal residue" evidence="2">
    <location>
        <position position="342"/>
    </location>
</feature>
<sequence length="342" mass="37000">AAAAVEGGEDDNPQAGGSEAIPKAKAKVRTKPPVPKSADAIARDERLAANFAAYESLADEELEEVCPKKPDGTATSIGAMLHASGECSICIFHYSPKGCYNNLRCRFCHDEHEKPSRAKNKKKPEGEGGNAAEDGAAGGDGAKQKRKRNPGEDEGDEEPLAKSLGTYRFNHFDFARVDTVGSLPPDLEPLLGESAPPVPMGEDSRTRSQDKQGLPVPAMHLLGEPMETVMLADYDQTDAITEAFQQDPDATLAGSEQHFSPLLSPLVPEQIEKKKAKDTDEELSLPGLSFSTIADAMNLSAIDRINKHISRLRSEQLLDEALLPKLQQFWLVHPRCVPTSIL</sequence>
<accession>A0A813LUQ7</accession>
<feature type="region of interest" description="Disordered" evidence="1">
    <location>
        <begin position="1"/>
        <end position="40"/>
    </location>
</feature>
<dbReference type="AlphaFoldDB" id="A0A813LUQ7"/>
<evidence type="ECO:0000313" key="3">
    <source>
        <dbReference type="Proteomes" id="UP000626109"/>
    </source>
</evidence>
<dbReference type="Proteomes" id="UP000626109">
    <property type="component" value="Unassembled WGS sequence"/>
</dbReference>
<feature type="region of interest" description="Disordered" evidence="1">
    <location>
        <begin position="112"/>
        <end position="160"/>
    </location>
</feature>
<protein>
    <recommendedName>
        <fullName evidence="4">C3H1-type domain-containing protein</fullName>
    </recommendedName>
</protein>
<evidence type="ECO:0000313" key="2">
    <source>
        <dbReference type="EMBL" id="CAE8738770.1"/>
    </source>
</evidence>
<evidence type="ECO:0000256" key="1">
    <source>
        <dbReference type="SAM" id="MobiDB-lite"/>
    </source>
</evidence>
<gene>
    <name evidence="2" type="ORF">PGLA2088_LOCUS49338</name>
</gene>
<feature type="region of interest" description="Disordered" evidence="1">
    <location>
        <begin position="185"/>
        <end position="212"/>
    </location>
</feature>
<reference evidence="2" key="1">
    <citation type="submission" date="2021-02" db="EMBL/GenBank/DDBJ databases">
        <authorList>
            <person name="Dougan E. K."/>
            <person name="Rhodes N."/>
            <person name="Thang M."/>
            <person name="Chan C."/>
        </authorList>
    </citation>
    <scope>NUCLEOTIDE SEQUENCE</scope>
</reference>